<organism evidence="3 4">
    <name type="scientific">Geodermatophilus normandii</name>
    <dbReference type="NCBI Taxonomy" id="1137989"/>
    <lineage>
        <taxon>Bacteria</taxon>
        <taxon>Bacillati</taxon>
        <taxon>Actinomycetota</taxon>
        <taxon>Actinomycetes</taxon>
        <taxon>Geodermatophilales</taxon>
        <taxon>Geodermatophilaceae</taxon>
        <taxon>Geodermatophilus</taxon>
    </lineage>
</organism>
<dbReference type="EMBL" id="QGTX01000001">
    <property type="protein sequence ID" value="PWW25262.1"/>
    <property type="molecule type" value="Genomic_DNA"/>
</dbReference>
<dbReference type="AlphaFoldDB" id="A0A317QPG3"/>
<gene>
    <name evidence="3" type="ORF">JD79_04461</name>
</gene>
<keyword evidence="4" id="KW-1185">Reference proteome</keyword>
<keyword evidence="2" id="KW-1133">Transmembrane helix</keyword>
<accession>A0A317QPG3</accession>
<protein>
    <submittedName>
        <fullName evidence="3">Uncharacterized protein</fullName>
    </submittedName>
</protein>
<feature type="transmembrane region" description="Helical" evidence="2">
    <location>
        <begin position="91"/>
        <end position="107"/>
    </location>
</feature>
<name>A0A317QPG3_9ACTN</name>
<proteinExistence type="predicted"/>
<feature type="transmembrane region" description="Helical" evidence="2">
    <location>
        <begin position="54"/>
        <end position="71"/>
    </location>
</feature>
<sequence>MPHPAAPAARARVVPPAPGSLAAGLRHPVALVHWLWLAYVTPGRPGRPTPQTELRWIYTAWLGAFLLKMLGSSWDVSWHFRWLRDDLAPPHLLNSAGTAVVIALVAFHSYSGRGVDRRALRLMQWGIGTFLVAVPIDIVNHRINGLDITSWSPSHALLYIGTAIMLAGAIRGWWLYAAPGRVRDLVALGLWLFFAENVVFPNQHQEYGVLSLRAYEAGQTTAEPQLLDFAAAQGQTPTTFMLPVPPWVHPAWILCAGLLSLVVARKVVGLRWTATLIAGTYLAYRALVWVGLVATGFPPSVLPLVLLVGAVCIDLAVTLRLPGWSAAPATATLVYVAGWLQDAAGILPPWDWSWWSIALVVAAFTALWTAVDLLARSTWSARWRRPVEPGGTAEGVLAGAHPDGGASSR</sequence>
<evidence type="ECO:0000313" key="3">
    <source>
        <dbReference type="EMBL" id="PWW25262.1"/>
    </source>
</evidence>
<evidence type="ECO:0000313" key="4">
    <source>
        <dbReference type="Proteomes" id="UP000246661"/>
    </source>
</evidence>
<feature type="transmembrane region" description="Helical" evidence="2">
    <location>
        <begin position="185"/>
        <end position="203"/>
    </location>
</feature>
<comment type="caution">
    <text evidence="3">The sequence shown here is derived from an EMBL/GenBank/DDBJ whole genome shotgun (WGS) entry which is preliminary data.</text>
</comment>
<dbReference type="RefSeq" id="WP_245900291.1">
    <property type="nucleotide sequence ID" value="NZ_QGTX01000001.1"/>
</dbReference>
<feature type="region of interest" description="Disordered" evidence="1">
    <location>
        <begin position="390"/>
        <end position="409"/>
    </location>
</feature>
<feature type="transmembrane region" description="Helical" evidence="2">
    <location>
        <begin position="300"/>
        <end position="317"/>
    </location>
</feature>
<dbReference type="Proteomes" id="UP000246661">
    <property type="component" value="Unassembled WGS sequence"/>
</dbReference>
<evidence type="ECO:0000256" key="1">
    <source>
        <dbReference type="SAM" id="MobiDB-lite"/>
    </source>
</evidence>
<reference evidence="4" key="1">
    <citation type="submission" date="2018-05" db="EMBL/GenBank/DDBJ databases">
        <authorList>
            <person name="Klenk H.-P."/>
            <person name="Huntemann M."/>
            <person name="Clum A."/>
            <person name="Pillay M."/>
            <person name="Palaniappan K."/>
            <person name="Varghese N."/>
            <person name="Mikhailova N."/>
            <person name="Stamatis D."/>
            <person name="Reddy T."/>
            <person name="Daum C."/>
            <person name="Shapiro N."/>
            <person name="Ivanova N."/>
            <person name="Kyrpides N."/>
            <person name="Woyke T."/>
        </authorList>
    </citation>
    <scope>NUCLEOTIDE SEQUENCE [LARGE SCALE GENOMIC DNA]</scope>
    <source>
        <strain evidence="4">DSM 45417</strain>
    </source>
</reference>
<feature type="transmembrane region" description="Helical" evidence="2">
    <location>
        <begin position="352"/>
        <end position="375"/>
    </location>
</feature>
<keyword evidence="2" id="KW-0472">Membrane</keyword>
<feature type="transmembrane region" description="Helical" evidence="2">
    <location>
        <begin position="156"/>
        <end position="178"/>
    </location>
</feature>
<feature type="transmembrane region" description="Helical" evidence="2">
    <location>
        <begin position="247"/>
        <end position="264"/>
    </location>
</feature>
<keyword evidence="2" id="KW-0812">Transmembrane</keyword>
<evidence type="ECO:0000256" key="2">
    <source>
        <dbReference type="SAM" id="Phobius"/>
    </source>
</evidence>
<feature type="transmembrane region" description="Helical" evidence="2">
    <location>
        <begin position="119"/>
        <end position="136"/>
    </location>
</feature>